<keyword evidence="3" id="KW-0812">Transmembrane</keyword>
<feature type="compositionally biased region" description="Basic residues" evidence="8">
    <location>
        <begin position="46"/>
        <end position="55"/>
    </location>
</feature>
<dbReference type="EMBL" id="JACGWM010000002">
    <property type="protein sequence ID" value="KAL0390128.1"/>
    <property type="molecule type" value="Genomic_DNA"/>
</dbReference>
<organism evidence="10">
    <name type="scientific">Sesamum calycinum</name>
    <dbReference type="NCBI Taxonomy" id="2727403"/>
    <lineage>
        <taxon>Eukaryota</taxon>
        <taxon>Viridiplantae</taxon>
        <taxon>Streptophyta</taxon>
        <taxon>Embryophyta</taxon>
        <taxon>Tracheophyta</taxon>
        <taxon>Spermatophyta</taxon>
        <taxon>Magnoliopsida</taxon>
        <taxon>eudicotyledons</taxon>
        <taxon>Gunneridae</taxon>
        <taxon>Pentapetalae</taxon>
        <taxon>asterids</taxon>
        <taxon>lamiids</taxon>
        <taxon>Lamiales</taxon>
        <taxon>Pedaliaceae</taxon>
        <taxon>Sesamum</taxon>
    </lineage>
</organism>
<evidence type="ECO:0000256" key="8">
    <source>
        <dbReference type="SAM" id="MobiDB-lite"/>
    </source>
</evidence>
<reference evidence="10" key="2">
    <citation type="journal article" date="2024" name="Plant">
        <title>Genomic evolution and insights into agronomic trait innovations of Sesamum species.</title>
        <authorList>
            <person name="Miao H."/>
            <person name="Wang L."/>
            <person name="Qu L."/>
            <person name="Liu H."/>
            <person name="Sun Y."/>
            <person name="Le M."/>
            <person name="Wang Q."/>
            <person name="Wei S."/>
            <person name="Zheng Y."/>
            <person name="Lin W."/>
            <person name="Duan Y."/>
            <person name="Cao H."/>
            <person name="Xiong S."/>
            <person name="Wang X."/>
            <person name="Wei L."/>
            <person name="Li C."/>
            <person name="Ma Q."/>
            <person name="Ju M."/>
            <person name="Zhao R."/>
            <person name="Li G."/>
            <person name="Mu C."/>
            <person name="Tian Q."/>
            <person name="Mei H."/>
            <person name="Zhang T."/>
            <person name="Gao T."/>
            <person name="Zhang H."/>
        </authorList>
    </citation>
    <scope>NUCLEOTIDE SEQUENCE</scope>
    <source>
        <strain evidence="10">KEN8</strain>
    </source>
</reference>
<feature type="region of interest" description="Disordered" evidence="8">
    <location>
        <begin position="109"/>
        <end position="130"/>
    </location>
</feature>
<proteinExistence type="inferred from homology"/>
<keyword evidence="9" id="KW-0732">Signal</keyword>
<comment type="similarity">
    <text evidence="2">Belongs to the MLO family.</text>
</comment>
<keyword evidence="5" id="KW-1133">Transmembrane helix</keyword>
<evidence type="ECO:0000256" key="9">
    <source>
        <dbReference type="SAM" id="SignalP"/>
    </source>
</evidence>
<dbReference type="InterPro" id="IPR004326">
    <property type="entry name" value="Mlo"/>
</dbReference>
<dbReference type="PANTHER" id="PTHR31942:SF34">
    <property type="entry name" value="MLO-LIKE PROTEIN"/>
    <property type="match status" value="1"/>
</dbReference>
<dbReference type="GO" id="GO:0016020">
    <property type="term" value="C:membrane"/>
    <property type="evidence" value="ECO:0007669"/>
    <property type="project" value="UniProtKB-SubCell"/>
</dbReference>
<protein>
    <submittedName>
        <fullName evidence="10">MLO-like protein 6</fullName>
    </submittedName>
</protein>
<evidence type="ECO:0000256" key="5">
    <source>
        <dbReference type="ARBA" id="ARBA00022989"/>
    </source>
</evidence>
<reference evidence="10" key="1">
    <citation type="submission" date="2020-06" db="EMBL/GenBank/DDBJ databases">
        <authorList>
            <person name="Li T."/>
            <person name="Hu X."/>
            <person name="Zhang T."/>
            <person name="Song X."/>
            <person name="Zhang H."/>
            <person name="Dai N."/>
            <person name="Sheng W."/>
            <person name="Hou X."/>
            <person name="Wei L."/>
        </authorList>
    </citation>
    <scope>NUCLEOTIDE SEQUENCE</scope>
    <source>
        <strain evidence="10">KEN8</strain>
        <tissue evidence="10">Leaf</tissue>
    </source>
</reference>
<keyword evidence="6" id="KW-0472">Membrane</keyword>
<gene>
    <name evidence="10" type="ORF">Scaly_0369900</name>
</gene>
<evidence type="ECO:0000313" key="10">
    <source>
        <dbReference type="EMBL" id="KAL0390128.1"/>
    </source>
</evidence>
<name>A0AAW2SCJ3_9LAMI</name>
<accession>A0AAW2SCJ3</accession>
<keyword evidence="4" id="KW-0611">Plant defense</keyword>
<dbReference type="Pfam" id="PF03094">
    <property type="entry name" value="Mlo"/>
    <property type="match status" value="1"/>
</dbReference>
<feature type="chain" id="PRO_5043509183" evidence="9">
    <location>
        <begin position="19"/>
        <end position="183"/>
    </location>
</feature>
<evidence type="ECO:0000256" key="7">
    <source>
        <dbReference type="ARBA" id="ARBA00023265"/>
    </source>
</evidence>
<evidence type="ECO:0000256" key="2">
    <source>
        <dbReference type="ARBA" id="ARBA00006574"/>
    </source>
</evidence>
<comment type="subcellular location">
    <subcellularLocation>
        <location evidence="1">Membrane</location>
        <topology evidence="1">Multi-pass membrane protein</topology>
    </subcellularLocation>
</comment>
<evidence type="ECO:0000256" key="6">
    <source>
        <dbReference type="ARBA" id="ARBA00023136"/>
    </source>
</evidence>
<comment type="caution">
    <text evidence="10">The sequence shown here is derived from an EMBL/GenBank/DDBJ whole genome shotgun (WGS) entry which is preliminary data.</text>
</comment>
<dbReference type="PANTHER" id="PTHR31942">
    <property type="entry name" value="MLO-LIKE PROTEIN 1"/>
    <property type="match status" value="1"/>
</dbReference>
<dbReference type="AlphaFoldDB" id="A0AAW2SCJ3"/>
<sequence>MGVLIQILCSYVTLPLYALVTQMGSTMKPTIFNDRVATALRNWHHTAKKHIKQSKHSAPTTPTSTRPPTPSHGMSPVHLLRHHRSEMDSLQTSPRKSNFNVDHWDIEGSPSPTRFHQGNGSSSGRHHHRAELEHEVELHQELPGSSARVRPLSVQVAHEQHEINIHNEEFSFDKNVGGGHNGI</sequence>
<dbReference type="GO" id="GO:0006952">
    <property type="term" value="P:defense response"/>
    <property type="evidence" value="ECO:0007669"/>
    <property type="project" value="UniProtKB-KW"/>
</dbReference>
<evidence type="ECO:0000256" key="4">
    <source>
        <dbReference type="ARBA" id="ARBA00022821"/>
    </source>
</evidence>
<feature type="signal peptide" evidence="9">
    <location>
        <begin position="1"/>
        <end position="18"/>
    </location>
</feature>
<evidence type="ECO:0000256" key="3">
    <source>
        <dbReference type="ARBA" id="ARBA00022692"/>
    </source>
</evidence>
<evidence type="ECO:0000256" key="1">
    <source>
        <dbReference type="ARBA" id="ARBA00004141"/>
    </source>
</evidence>
<feature type="compositionally biased region" description="Polar residues" evidence="8">
    <location>
        <begin position="110"/>
        <end position="123"/>
    </location>
</feature>
<feature type="region of interest" description="Disordered" evidence="8">
    <location>
        <begin position="46"/>
        <end position="75"/>
    </location>
</feature>
<keyword evidence="7" id="KW-0568">Pathogenesis-related protein</keyword>